<name>A0ACC3Z2S7_COLTU</name>
<protein>
    <submittedName>
        <fullName evidence="1">Integral membrane protein</fullName>
    </submittedName>
</protein>
<dbReference type="Proteomes" id="UP000805649">
    <property type="component" value="Unassembled WGS sequence"/>
</dbReference>
<sequence length="260" mass="28350">MASTYPGVRDGLYEANGTYGGSEGLEVLAQMVGTPMTCDTWLLMILVTVWIAAAQGLFLWALEWVRPRNVLGLPMTGPGAQTGSGTGRQSSRSAIAMRIGNDVLRLVLSYFTLPLVTLSTHQLSYLGMLGAGHTALALVVLVLILLSFAWLVFRLPAASLGALVFEAKHRYQRLEGGDEDSGMDFDEKQTRRDRGFILTLFVLNIARGLTIGGLQQWGVIQLALLMAFVTILWETMYKCLACASYSVVKLLHLAGTMTFI</sequence>
<organism evidence="1 2">
    <name type="scientific">Colletotrichum truncatum</name>
    <name type="common">Anthracnose fungus</name>
    <name type="synonym">Colletotrichum capsici</name>
    <dbReference type="NCBI Taxonomy" id="5467"/>
    <lineage>
        <taxon>Eukaryota</taxon>
        <taxon>Fungi</taxon>
        <taxon>Dikarya</taxon>
        <taxon>Ascomycota</taxon>
        <taxon>Pezizomycotina</taxon>
        <taxon>Sordariomycetes</taxon>
        <taxon>Hypocreomycetidae</taxon>
        <taxon>Glomerellales</taxon>
        <taxon>Glomerellaceae</taxon>
        <taxon>Colletotrichum</taxon>
        <taxon>Colletotrichum truncatum species complex</taxon>
    </lineage>
</organism>
<accession>A0ACC3Z2S7</accession>
<proteinExistence type="predicted"/>
<evidence type="ECO:0000313" key="2">
    <source>
        <dbReference type="Proteomes" id="UP000805649"/>
    </source>
</evidence>
<gene>
    <name evidence="1" type="ORF">CTRU02_204996</name>
</gene>
<keyword evidence="2" id="KW-1185">Reference proteome</keyword>
<dbReference type="EMBL" id="VUJX02000003">
    <property type="protein sequence ID" value="KAL0938386.1"/>
    <property type="molecule type" value="Genomic_DNA"/>
</dbReference>
<evidence type="ECO:0000313" key="1">
    <source>
        <dbReference type="EMBL" id="KAL0938386.1"/>
    </source>
</evidence>
<comment type="caution">
    <text evidence="1">The sequence shown here is derived from an EMBL/GenBank/DDBJ whole genome shotgun (WGS) entry which is preliminary data.</text>
</comment>
<reference evidence="1 2" key="1">
    <citation type="journal article" date="2020" name="Phytopathology">
        <title>Genome Sequence Resources of Colletotrichum truncatum, C. plurivorum, C. musicola, and C. sojae: Four Species Pathogenic to Soybean (Glycine max).</title>
        <authorList>
            <person name="Rogerio F."/>
            <person name="Boufleur T.R."/>
            <person name="Ciampi-Guillardi M."/>
            <person name="Sukno S.A."/>
            <person name="Thon M.R."/>
            <person name="Massola Junior N.S."/>
            <person name="Baroncelli R."/>
        </authorList>
    </citation>
    <scope>NUCLEOTIDE SEQUENCE [LARGE SCALE GENOMIC DNA]</scope>
    <source>
        <strain evidence="1 2">CMES1059</strain>
    </source>
</reference>